<proteinExistence type="predicted"/>
<dbReference type="Gene3D" id="3.90.1480.10">
    <property type="entry name" value="Alpha-2,3-sialyltransferase"/>
    <property type="match status" value="1"/>
</dbReference>
<reference evidence="1" key="1">
    <citation type="submission" date="2020-08" db="EMBL/GenBank/DDBJ databases">
        <title>Genetic structure, function and evolution of capsule biosynthesis loci in Vibrio parahaemolyticus.</title>
        <authorList>
            <person name="Li L."/>
            <person name="Bian S."/>
        </authorList>
    </citation>
    <scope>NUCLEOTIDE SEQUENCE</scope>
    <source>
        <strain evidence="1">VP46</strain>
        <strain evidence="2">VP47</strain>
    </source>
</reference>
<name>A0A7M1VTS5_VIBPH</name>
<evidence type="ECO:0000313" key="2">
    <source>
        <dbReference type="EMBL" id="QOS24423.1"/>
    </source>
</evidence>
<evidence type="ECO:0008006" key="3">
    <source>
        <dbReference type="Google" id="ProtNLM"/>
    </source>
</evidence>
<gene>
    <name evidence="1" type="ORF">VP46_00045</name>
    <name evidence="2" type="ORF">VP47_00045</name>
</gene>
<protein>
    <recommendedName>
        <fullName evidence="3">DUF115 domain-containing protein</fullName>
    </recommendedName>
</protein>
<dbReference type="AlphaFoldDB" id="A0A7M1VTS5"/>
<accession>A0A7M1VTS5</accession>
<dbReference type="EMBL" id="MT898088">
    <property type="protein sequence ID" value="QOS17814.1"/>
    <property type="molecule type" value="Genomic_DNA"/>
</dbReference>
<organism evidence="1">
    <name type="scientific">Vibrio parahaemolyticus</name>
    <dbReference type="NCBI Taxonomy" id="670"/>
    <lineage>
        <taxon>Bacteria</taxon>
        <taxon>Pseudomonadati</taxon>
        <taxon>Pseudomonadota</taxon>
        <taxon>Gammaproteobacteria</taxon>
        <taxon>Vibrionales</taxon>
        <taxon>Vibrionaceae</taxon>
        <taxon>Vibrio</taxon>
    </lineage>
</organism>
<dbReference type="EMBL" id="MT898268">
    <property type="protein sequence ID" value="QOS24423.1"/>
    <property type="molecule type" value="Genomic_DNA"/>
</dbReference>
<evidence type="ECO:0000313" key="1">
    <source>
        <dbReference type="EMBL" id="QOS17814.1"/>
    </source>
</evidence>
<sequence>MNINKKIFRDSFELDVPFDTKVRLVKGGFTGKKAYIFAAGPSINDVDFDKLSKELKSNLVICIKQSYTRVEEFCDVLLMNFCNFNDYEWSKIDCPVIWTSFENNHSDIIHEKGIKCDALLPVVENERNNFAGLSKSTAGKKAWDNFNRLEENKAIWGPGLMYELAIPLAINSGVEKICLVGWDIGKKTGKDDAFLNEHFYENTNVSMKTKITDIEVDIVSKSTIHLKDWLQEQGIELTVTSDKSLVHCGVKRENEWLKKRV</sequence>